<accession>A0A937R4X8</accession>
<feature type="compositionally biased region" description="Low complexity" evidence="2">
    <location>
        <begin position="279"/>
        <end position="288"/>
    </location>
</feature>
<organism evidence="5 6">
    <name type="scientific">Frankia nepalensis</name>
    <dbReference type="NCBI Taxonomy" id="1836974"/>
    <lineage>
        <taxon>Bacteria</taxon>
        <taxon>Bacillati</taxon>
        <taxon>Actinomycetota</taxon>
        <taxon>Actinomycetes</taxon>
        <taxon>Frankiales</taxon>
        <taxon>Frankiaceae</taxon>
        <taxon>Frankia</taxon>
    </lineage>
</organism>
<name>A0A937R4X8_9ACTN</name>
<proteinExistence type="predicted"/>
<evidence type="ECO:0000259" key="4">
    <source>
        <dbReference type="Pfam" id="PF02371"/>
    </source>
</evidence>
<gene>
    <name evidence="5" type="ORF">I7412_01280</name>
</gene>
<keyword evidence="1" id="KW-0175">Coiled coil</keyword>
<dbReference type="PANTHER" id="PTHR33055">
    <property type="entry name" value="TRANSPOSASE FOR INSERTION SEQUENCE ELEMENT IS1111A"/>
    <property type="match status" value="1"/>
</dbReference>
<dbReference type="InterPro" id="IPR003346">
    <property type="entry name" value="Transposase_20"/>
</dbReference>
<dbReference type="GO" id="GO:0004803">
    <property type="term" value="F:transposase activity"/>
    <property type="evidence" value="ECO:0007669"/>
    <property type="project" value="InterPro"/>
</dbReference>
<dbReference type="NCBIfam" id="NF033542">
    <property type="entry name" value="transpos_IS110"/>
    <property type="match status" value="1"/>
</dbReference>
<reference evidence="5" key="1">
    <citation type="submission" date="2020-12" db="EMBL/GenBank/DDBJ databases">
        <title>Genomic characterization of non-nitrogen-fixing Frankia strains.</title>
        <authorList>
            <person name="Carlos-Shanley C."/>
            <person name="Guerra T."/>
            <person name="Hahn D."/>
        </authorList>
    </citation>
    <scope>NUCLEOTIDE SEQUENCE</scope>
    <source>
        <strain evidence="5">CN6</strain>
    </source>
</reference>
<dbReference type="InterPro" id="IPR002525">
    <property type="entry name" value="Transp_IS110-like_N"/>
</dbReference>
<feature type="domain" description="Transposase IS110-like N-terminal" evidence="3">
    <location>
        <begin position="22"/>
        <end position="171"/>
    </location>
</feature>
<dbReference type="AlphaFoldDB" id="A0A937R4X8"/>
<feature type="coiled-coil region" evidence="1">
    <location>
        <begin position="144"/>
        <end position="171"/>
    </location>
</feature>
<keyword evidence="6" id="KW-1185">Reference proteome</keyword>
<dbReference type="GO" id="GO:0003677">
    <property type="term" value="F:DNA binding"/>
    <property type="evidence" value="ECO:0007669"/>
    <property type="project" value="InterPro"/>
</dbReference>
<dbReference type="GO" id="GO:0006313">
    <property type="term" value="P:DNA transposition"/>
    <property type="evidence" value="ECO:0007669"/>
    <property type="project" value="InterPro"/>
</dbReference>
<dbReference type="RefSeq" id="WP_203008468.1">
    <property type="nucleotide sequence ID" value="NZ_JADWYU010000342.1"/>
</dbReference>
<dbReference type="InterPro" id="IPR047650">
    <property type="entry name" value="Transpos_IS110"/>
</dbReference>
<evidence type="ECO:0000259" key="3">
    <source>
        <dbReference type="Pfam" id="PF01548"/>
    </source>
</evidence>
<feature type="region of interest" description="Disordered" evidence="2">
    <location>
        <begin position="264"/>
        <end position="295"/>
    </location>
</feature>
<dbReference type="Proteomes" id="UP000604475">
    <property type="component" value="Unassembled WGS sequence"/>
</dbReference>
<dbReference type="PANTHER" id="PTHR33055:SF15">
    <property type="entry name" value="TRANSPOSASE-RELATED"/>
    <property type="match status" value="1"/>
</dbReference>
<evidence type="ECO:0000313" key="6">
    <source>
        <dbReference type="Proteomes" id="UP000604475"/>
    </source>
</evidence>
<dbReference type="Pfam" id="PF02371">
    <property type="entry name" value="Transposase_20"/>
    <property type="match status" value="1"/>
</dbReference>
<dbReference type="EMBL" id="JAEACQ010000081">
    <property type="protein sequence ID" value="MBL7625833.1"/>
    <property type="molecule type" value="Genomic_DNA"/>
</dbReference>
<evidence type="ECO:0000256" key="2">
    <source>
        <dbReference type="SAM" id="MobiDB-lite"/>
    </source>
</evidence>
<feature type="domain" description="Transposase IS116/IS110/IS902 C-terminal" evidence="4">
    <location>
        <begin position="299"/>
        <end position="379"/>
    </location>
</feature>
<comment type="caution">
    <text evidence="5">The sequence shown here is derived from an EMBL/GenBank/DDBJ whole genome shotgun (WGS) entry which is preliminary data.</text>
</comment>
<dbReference type="Pfam" id="PF01548">
    <property type="entry name" value="DEDD_Tnp_IS110"/>
    <property type="match status" value="1"/>
</dbReference>
<sequence>MSSPAESVDDGEHEQVVVRVAAIDIGKRIGKVCTRLPHETKEGRRHTRVWDVPATTGPIIELADHLVCQGVERVVLESTSDYWRPFFYLLEARGLAVWLVNARDVKNVPGRPKTDKLDAVWLAKLAERGMLRPSFVPRPEIRRLRDLTRLRDDLTHERTRHKQRVEKILEDALIKLSTVLSDIFGVSGRAILDALVAGERDPKKLAALAHGRVRATRAELAAALTGQFSDHHAYLVRLLLDQVDDLTRRIDDLTARIDEAIAALPMPDNDENAPPPPGAADNGPPTTGRAAPSGTDLLDRLDEIPGISRHTAQVILAELGTRMAQFPTPGHLASWAKLAPRTIQSGATTRRGKTGKGNPYLRGALGEAASAAARTQTFLGARYRRLVKRRGKLKALVAVARSILIIVWQLLNNPATRYHDLGTDHHTTRINIDRRKRTLLRELAGLGTTQADITAALGATA</sequence>
<evidence type="ECO:0000256" key="1">
    <source>
        <dbReference type="SAM" id="Coils"/>
    </source>
</evidence>
<evidence type="ECO:0000313" key="5">
    <source>
        <dbReference type="EMBL" id="MBL7625833.1"/>
    </source>
</evidence>
<protein>
    <submittedName>
        <fullName evidence="5">IS110 family transposase</fullName>
    </submittedName>
</protein>
<feature type="coiled-coil region" evidence="1">
    <location>
        <begin position="236"/>
        <end position="263"/>
    </location>
</feature>